<dbReference type="GO" id="GO:0071788">
    <property type="term" value="P:endoplasmic reticulum tubular network maintenance"/>
    <property type="evidence" value="ECO:0007669"/>
    <property type="project" value="UniProtKB-UniRule"/>
</dbReference>
<dbReference type="InterPro" id="IPR040115">
    <property type="entry name" value="Lnp"/>
</dbReference>
<dbReference type="EMBL" id="AFYH01113006">
    <property type="status" value="NOT_ANNOTATED_CDS"/>
    <property type="molecule type" value="Genomic_DNA"/>
</dbReference>
<feature type="compositionally biased region" description="Polar residues" evidence="6">
    <location>
        <begin position="166"/>
        <end position="197"/>
    </location>
</feature>
<comment type="function">
    <text evidence="5">Plays a role in determining ER morphology.</text>
</comment>
<organism evidence="8 9">
    <name type="scientific">Latimeria chalumnae</name>
    <name type="common">Coelacanth</name>
    <dbReference type="NCBI Taxonomy" id="7897"/>
    <lineage>
        <taxon>Eukaryota</taxon>
        <taxon>Metazoa</taxon>
        <taxon>Chordata</taxon>
        <taxon>Craniata</taxon>
        <taxon>Vertebrata</taxon>
        <taxon>Euteleostomi</taxon>
        <taxon>Coelacanthiformes</taxon>
        <taxon>Coelacanthidae</taxon>
        <taxon>Latimeria</taxon>
    </lineage>
</organism>
<dbReference type="OMA" id="SHNGMAI"/>
<dbReference type="Pfam" id="PF10058">
    <property type="entry name" value="Zn_ribbon_10"/>
    <property type="match status" value="1"/>
</dbReference>
<reference evidence="9" key="1">
    <citation type="submission" date="2011-08" db="EMBL/GenBank/DDBJ databases">
        <title>The draft genome of Latimeria chalumnae.</title>
        <authorList>
            <person name="Di Palma F."/>
            <person name="Alfoldi J."/>
            <person name="Johnson J."/>
            <person name="Berlin A."/>
            <person name="Gnerre S."/>
            <person name="Jaffe D."/>
            <person name="MacCallum I."/>
            <person name="Young S."/>
            <person name="Walker B.J."/>
            <person name="Lander E."/>
            <person name="Lindblad-Toh K."/>
        </authorList>
    </citation>
    <scope>NUCLEOTIDE SEQUENCE [LARGE SCALE GENOMIC DNA]</scope>
    <source>
        <strain evidence="9">Wild caught</strain>
    </source>
</reference>
<dbReference type="EMBL" id="AFYH01113007">
    <property type="status" value="NOT_ANNOTATED_CDS"/>
    <property type="molecule type" value="Genomic_DNA"/>
</dbReference>
<keyword evidence="9" id="KW-1185">Reference proteome</keyword>
<name>H3ASP6_LATCH</name>
<feature type="compositionally biased region" description="Low complexity" evidence="6">
    <location>
        <begin position="325"/>
        <end position="335"/>
    </location>
</feature>
<keyword evidence="5" id="KW-0863">Zinc-finger</keyword>
<evidence type="ECO:0000256" key="1">
    <source>
        <dbReference type="ARBA" id="ARBA00004215"/>
    </source>
</evidence>
<feature type="domain" description="Lunapark zinc ribbon" evidence="7">
    <location>
        <begin position="252"/>
        <end position="301"/>
    </location>
</feature>
<keyword evidence="5" id="KW-0472">Membrane</keyword>
<feature type="region of interest" description="Disordered" evidence="6">
    <location>
        <begin position="318"/>
        <end position="409"/>
    </location>
</feature>
<protein>
    <recommendedName>
        <fullName evidence="4 5">Endoplasmic reticulum junction formation protein lunapark</fullName>
    </recommendedName>
</protein>
<gene>
    <name evidence="8" type="primary">LNPK</name>
</gene>
<keyword evidence="5" id="KW-0812">Transmembrane</keyword>
<proteinExistence type="inferred from homology"/>
<dbReference type="GO" id="GO:1903373">
    <property type="term" value="P:positive regulation of endoplasmic reticulum tubular network organization"/>
    <property type="evidence" value="ECO:0007669"/>
    <property type="project" value="UniProtKB-UniRule"/>
</dbReference>
<keyword evidence="5" id="KW-0479">Metal-binding</keyword>
<feature type="transmembrane region" description="Helical" evidence="5">
    <location>
        <begin position="62"/>
        <end position="80"/>
    </location>
</feature>
<feature type="region of interest" description="Disordered" evidence="6">
    <location>
        <begin position="138"/>
        <end position="208"/>
    </location>
</feature>
<dbReference type="FunCoup" id="H3ASP6">
    <property type="interactions" value="2294"/>
</dbReference>
<evidence type="ECO:0000259" key="7">
    <source>
        <dbReference type="Pfam" id="PF10058"/>
    </source>
</evidence>
<comment type="subcellular location">
    <subcellularLocation>
        <location evidence="1 5">Endoplasmic reticulum membrane</location>
        <topology evidence="1 5">Multi-pass membrane protein</topology>
        <orientation evidence="1 5">Cytoplasmic side</orientation>
    </subcellularLocation>
</comment>
<feature type="compositionally biased region" description="Basic and acidic residues" evidence="6">
    <location>
        <begin position="355"/>
        <end position="365"/>
    </location>
</feature>
<keyword evidence="5" id="KW-0862">Zinc</keyword>
<dbReference type="EMBL" id="AFYH01113005">
    <property type="status" value="NOT_ANNOTATED_CDS"/>
    <property type="molecule type" value="Genomic_DNA"/>
</dbReference>
<reference evidence="8" key="2">
    <citation type="submission" date="2025-08" db="UniProtKB">
        <authorList>
            <consortium name="Ensembl"/>
        </authorList>
    </citation>
    <scope>IDENTIFICATION</scope>
</reference>
<comment type="subunit">
    <text evidence="3 5">Homodimer; homodimerization requires the C4-type zinc finger motif and decreases during mitosis in a phosphorylation-dependent manner.</text>
</comment>
<dbReference type="GO" id="GO:0008270">
    <property type="term" value="F:zinc ion binding"/>
    <property type="evidence" value="ECO:0007669"/>
    <property type="project" value="UniProtKB-KW"/>
</dbReference>
<evidence type="ECO:0000256" key="4">
    <source>
        <dbReference type="ARBA" id="ARBA00049772"/>
    </source>
</evidence>
<dbReference type="Ensembl" id="ENSLACT00000012761.1">
    <property type="protein sequence ID" value="ENSLACP00000012667.1"/>
    <property type="gene ID" value="ENSLACG00000011160.1"/>
</dbReference>
<dbReference type="GeneTree" id="ENSGT00390000001859"/>
<accession>H3ASP6</accession>
<dbReference type="AlphaFoldDB" id="H3ASP6"/>
<dbReference type="InParanoid" id="H3ASP6"/>
<keyword evidence="5" id="KW-0256">Endoplasmic reticulum</keyword>
<sequence>QAKPSTVEILESIEKEIHTLEEFREKNQRRQKLWIGRLLLGSSVLYVLTCIVVYFWYLPNDLVAKLIMALLFFAIPGLVWSSSSLQLIFQPGETSANQNEVLEDLKAQKKSILEEVMEKETYKTAKLILERFDPDSKKAKDFEQMPASGMPMTPKPGQELRHRNLAQRSQASSTPVTQSQGVPRGSTSSPGLQQSISAPGGPPEKTVLSTTVQPNVLSRHPMSPSTLMPGIGLHPPGPPLARPILPRERGAVDRIIEYLVGDGPQNRYALVCQQCFSHNGMALKEEFEYIAFRCAYCFFLNPARKTRPQAPRLPEFSFEKRQHSESQSSAGSSQSVGATVQETPPPNEPVEEIDIPIRETEEITEKLSSAIEKPADLTEGDEKEDLAAKAETPLMNITEQIEGSPMETE</sequence>
<keyword evidence="5" id="KW-1133">Transmembrane helix</keyword>
<dbReference type="EMBL" id="AFYH01113008">
    <property type="status" value="NOT_ANNOTATED_CDS"/>
    <property type="molecule type" value="Genomic_DNA"/>
</dbReference>
<dbReference type="GO" id="GO:0042802">
    <property type="term" value="F:identical protein binding"/>
    <property type="evidence" value="ECO:0007669"/>
    <property type="project" value="UniProtKB-UniRule"/>
</dbReference>
<dbReference type="PANTHER" id="PTHR22166:SF12">
    <property type="entry name" value="ENDOPLASMIC RETICULUM JUNCTION FORMATION PROTEIN LUNAPARK"/>
    <property type="match status" value="1"/>
</dbReference>
<feature type="transmembrane region" description="Helical" evidence="5">
    <location>
        <begin position="34"/>
        <end position="56"/>
    </location>
</feature>
<evidence type="ECO:0000256" key="6">
    <source>
        <dbReference type="SAM" id="MobiDB-lite"/>
    </source>
</evidence>
<evidence type="ECO:0000313" key="9">
    <source>
        <dbReference type="Proteomes" id="UP000008672"/>
    </source>
</evidence>
<evidence type="ECO:0000256" key="2">
    <source>
        <dbReference type="ARBA" id="ARBA00009940"/>
    </source>
</evidence>
<dbReference type="STRING" id="7897.ENSLACP00000012667"/>
<reference evidence="8" key="3">
    <citation type="submission" date="2025-09" db="UniProtKB">
        <authorList>
            <consortium name="Ensembl"/>
        </authorList>
    </citation>
    <scope>IDENTIFICATION</scope>
</reference>
<dbReference type="eggNOG" id="KOG2846">
    <property type="taxonomic scope" value="Eukaryota"/>
</dbReference>
<evidence type="ECO:0000256" key="3">
    <source>
        <dbReference type="ARBA" id="ARBA00047002"/>
    </source>
</evidence>
<comment type="similarity">
    <text evidence="2 5">Belongs to the lunapark family.</text>
</comment>
<dbReference type="PANTHER" id="PTHR22166">
    <property type="entry name" value="ENDOPLASMIC RETICULUM JUNCTION FORMATION PROTEIN LUNAPARK"/>
    <property type="match status" value="1"/>
</dbReference>
<evidence type="ECO:0000256" key="5">
    <source>
        <dbReference type="RuleBase" id="RU367073"/>
    </source>
</evidence>
<dbReference type="HOGENOM" id="CLU_036951_0_0_1"/>
<dbReference type="GO" id="GO:0098826">
    <property type="term" value="C:endoplasmic reticulum tubular network membrane"/>
    <property type="evidence" value="ECO:0007669"/>
    <property type="project" value="UniProtKB-UniRule"/>
</dbReference>
<dbReference type="Bgee" id="ENSLACG00000011160">
    <property type="expression patterns" value="Expressed in chordate pharynx and 6 other cell types or tissues"/>
</dbReference>
<dbReference type="InterPro" id="IPR019273">
    <property type="entry name" value="Lunapark_Znf"/>
</dbReference>
<comment type="domain">
    <text evidence="5">The C4-type zinc finger motif is necessary both for its ER three-way tubular junction localization and formation.</text>
</comment>
<evidence type="ECO:0000313" key="8">
    <source>
        <dbReference type="Ensembl" id="ENSLACP00000012667.1"/>
    </source>
</evidence>
<dbReference type="Proteomes" id="UP000008672">
    <property type="component" value="Unassembled WGS sequence"/>
</dbReference>